<reference evidence="1 2" key="1">
    <citation type="journal article" date="2015" name="Genome Announc.">
        <title>Expanding the biotechnology potential of lactobacilli through comparative genomics of 213 strains and associated genera.</title>
        <authorList>
            <person name="Sun Z."/>
            <person name="Harris H.M."/>
            <person name="McCann A."/>
            <person name="Guo C."/>
            <person name="Argimon S."/>
            <person name="Zhang W."/>
            <person name="Yang X."/>
            <person name="Jeffery I.B."/>
            <person name="Cooney J.C."/>
            <person name="Kagawa T.F."/>
            <person name="Liu W."/>
            <person name="Song Y."/>
            <person name="Salvetti E."/>
            <person name="Wrobel A."/>
            <person name="Rasinkangas P."/>
            <person name="Parkhill J."/>
            <person name="Rea M.C."/>
            <person name="O'Sullivan O."/>
            <person name="Ritari J."/>
            <person name="Douillard F.P."/>
            <person name="Paul Ross R."/>
            <person name="Yang R."/>
            <person name="Briner A.E."/>
            <person name="Felis G.E."/>
            <person name="de Vos W.M."/>
            <person name="Barrangou R."/>
            <person name="Klaenhammer T.R."/>
            <person name="Caufield P.W."/>
            <person name="Cui Y."/>
            <person name="Zhang H."/>
            <person name="O'Toole P.W."/>
        </authorList>
    </citation>
    <scope>NUCLEOTIDE SEQUENCE [LARGE SCALE GENOMIC DNA]</scope>
    <source>
        <strain evidence="1 2">DSM 21376</strain>
    </source>
</reference>
<dbReference type="AlphaFoldDB" id="A0A023CYD8"/>
<sequence>MNEESYLAWAESVPHNYEINFSNSILSPEVNDFPELKELGKITVSEHKKWRVKSIVPELAVFEQCFVAIMKKHHVPTENYTIVQLDEEMV</sequence>
<proteinExistence type="predicted"/>
<evidence type="ECO:0000313" key="2">
    <source>
        <dbReference type="Proteomes" id="UP000050961"/>
    </source>
</evidence>
<dbReference type="PATRIC" id="fig|1423806.3.peg.754"/>
<dbReference type="EMBL" id="AYZF01000002">
    <property type="protein sequence ID" value="KRN07463.1"/>
    <property type="molecule type" value="Genomic_DNA"/>
</dbReference>
<dbReference type="Proteomes" id="UP000050961">
    <property type="component" value="Unassembled WGS sequence"/>
</dbReference>
<accession>A0A023CYD8</accession>
<dbReference type="RefSeq" id="WP_034989201.1">
    <property type="nucleotide sequence ID" value="NZ_AYZF01000002.1"/>
</dbReference>
<dbReference type="OrthoDB" id="2296534at2"/>
<comment type="caution">
    <text evidence="1">The sequence shown here is derived from an EMBL/GenBank/DDBJ whole genome shotgun (WGS) entry which is preliminary data.</text>
</comment>
<organism evidence="1 2">
    <name type="scientific">Liquorilactobacillus sucicola DSM 21376 = JCM 15457</name>
    <dbReference type="NCBI Taxonomy" id="1423806"/>
    <lineage>
        <taxon>Bacteria</taxon>
        <taxon>Bacillati</taxon>
        <taxon>Bacillota</taxon>
        <taxon>Bacilli</taxon>
        <taxon>Lactobacillales</taxon>
        <taxon>Lactobacillaceae</taxon>
        <taxon>Liquorilactobacillus</taxon>
    </lineage>
</organism>
<gene>
    <name evidence="1" type="ORF">FD15_GL000742</name>
</gene>
<protein>
    <submittedName>
        <fullName evidence="1">Uncharacterized protein</fullName>
    </submittedName>
</protein>
<keyword evidence="2" id="KW-1185">Reference proteome</keyword>
<name>A0A023CYD8_9LACO</name>
<evidence type="ECO:0000313" key="1">
    <source>
        <dbReference type="EMBL" id="KRN07463.1"/>
    </source>
</evidence>